<dbReference type="GO" id="GO:0006355">
    <property type="term" value="P:regulation of DNA-templated transcription"/>
    <property type="evidence" value="ECO:0007669"/>
    <property type="project" value="InterPro"/>
</dbReference>
<dbReference type="Proteomes" id="UP000267606">
    <property type="component" value="Unassembled WGS sequence"/>
</dbReference>
<evidence type="ECO:0000313" key="6">
    <source>
        <dbReference type="Proteomes" id="UP000267606"/>
    </source>
</evidence>
<sequence>VGDIAPGTPVPQLHGQGGPGAGGDAFGVAHNTVPSAPQGYGNGNAQFAGAGIAGQAGAQWNTTFAHQQNDPGQAAWNQQYYGQQGQQQPGYQQGAYATQYQQPAQPQPQPAQTSVAPAVNPQTEKAEISMNVRGFTFEATQGIIYLYHEAAPLPLAQWAEYYRSMGMHEQAAVIENQLKQNAAAAAVTQQPTAQARPQQPGYGAYGAQPITAQNQFSYGAPQAQPQGGYQFQQQY</sequence>
<dbReference type="WBParaSite" id="OFLC_0000740201-mRNA-1">
    <property type="protein sequence ID" value="OFLC_0000740201-mRNA-1"/>
    <property type="gene ID" value="OFLC_0000740201"/>
</dbReference>
<keyword evidence="2" id="KW-0539">Nucleus</keyword>
<gene>
    <name evidence="5" type="ORF">OFLC_LOCUS7402</name>
</gene>
<evidence type="ECO:0000256" key="2">
    <source>
        <dbReference type="ARBA" id="ARBA00023242"/>
    </source>
</evidence>
<feature type="region of interest" description="Disordered" evidence="3">
    <location>
        <begin position="1"/>
        <end position="28"/>
    </location>
</feature>
<accession>A0A183HIU1</accession>
<evidence type="ECO:0000313" key="5">
    <source>
        <dbReference type="EMBL" id="VDO50832.1"/>
    </source>
</evidence>
<protein>
    <submittedName>
        <fullName evidence="7">DUF1897 domain-containing protein</fullName>
    </submittedName>
</protein>
<feature type="compositionally biased region" description="Gly residues" evidence="3">
    <location>
        <begin position="15"/>
        <end position="25"/>
    </location>
</feature>
<evidence type="ECO:0000313" key="7">
    <source>
        <dbReference type="WBParaSite" id="OFLC_0000740201-mRNA-1"/>
    </source>
</evidence>
<dbReference type="InterPro" id="IPR015096">
    <property type="entry name" value="FUBP_C"/>
</dbReference>
<feature type="domain" description="Far upstream element-binding protein C-terminal" evidence="4">
    <location>
        <begin position="156"/>
        <end position="180"/>
    </location>
</feature>
<evidence type="ECO:0000256" key="3">
    <source>
        <dbReference type="SAM" id="MobiDB-lite"/>
    </source>
</evidence>
<dbReference type="GO" id="GO:0003676">
    <property type="term" value="F:nucleic acid binding"/>
    <property type="evidence" value="ECO:0007669"/>
    <property type="project" value="InterPro"/>
</dbReference>
<reference evidence="5 6" key="2">
    <citation type="submission" date="2018-11" db="EMBL/GenBank/DDBJ databases">
        <authorList>
            <consortium name="Pathogen Informatics"/>
        </authorList>
    </citation>
    <scope>NUCLEOTIDE SEQUENCE [LARGE SCALE GENOMIC DNA]</scope>
</reference>
<keyword evidence="6" id="KW-1185">Reference proteome</keyword>
<comment type="subcellular location">
    <subcellularLocation>
        <location evidence="1">Nucleus</location>
    </subcellularLocation>
</comment>
<dbReference type="AlphaFoldDB" id="A0A183HIU1"/>
<evidence type="ECO:0000256" key="1">
    <source>
        <dbReference type="ARBA" id="ARBA00004123"/>
    </source>
</evidence>
<proteinExistence type="predicted"/>
<name>A0A183HIU1_9BILA</name>
<dbReference type="EMBL" id="UZAJ01007712">
    <property type="protein sequence ID" value="VDO50832.1"/>
    <property type="molecule type" value="Genomic_DNA"/>
</dbReference>
<evidence type="ECO:0000259" key="4">
    <source>
        <dbReference type="Pfam" id="PF09005"/>
    </source>
</evidence>
<dbReference type="GO" id="GO:0005634">
    <property type="term" value="C:nucleus"/>
    <property type="evidence" value="ECO:0007669"/>
    <property type="project" value="UniProtKB-SubCell"/>
</dbReference>
<dbReference type="STRING" id="387005.A0A183HIU1"/>
<reference evidence="7" key="1">
    <citation type="submission" date="2016-06" db="UniProtKB">
        <authorList>
            <consortium name="WormBaseParasite"/>
        </authorList>
    </citation>
    <scope>IDENTIFICATION</scope>
</reference>
<dbReference type="Pfam" id="PF09005">
    <property type="entry name" value="FUBP_C"/>
    <property type="match status" value="1"/>
</dbReference>
<organism evidence="7">
    <name type="scientific">Onchocerca flexuosa</name>
    <dbReference type="NCBI Taxonomy" id="387005"/>
    <lineage>
        <taxon>Eukaryota</taxon>
        <taxon>Metazoa</taxon>
        <taxon>Ecdysozoa</taxon>
        <taxon>Nematoda</taxon>
        <taxon>Chromadorea</taxon>
        <taxon>Rhabditida</taxon>
        <taxon>Spirurina</taxon>
        <taxon>Spiruromorpha</taxon>
        <taxon>Filarioidea</taxon>
        <taxon>Onchocercidae</taxon>
        <taxon>Onchocerca</taxon>
    </lineage>
</organism>